<evidence type="ECO:0000313" key="2">
    <source>
        <dbReference type="Proteomes" id="UP000289708"/>
    </source>
</evidence>
<dbReference type="OrthoDB" id="9801741at2"/>
<reference evidence="1 2" key="1">
    <citation type="submission" date="2018-12" db="EMBL/GenBank/DDBJ databases">
        <title>bacterium Hansschlegelia zhihuaiae S113.</title>
        <authorList>
            <person name="He J."/>
        </authorList>
    </citation>
    <scope>NUCLEOTIDE SEQUENCE [LARGE SCALE GENOMIC DNA]</scope>
    <source>
        <strain evidence="1 2">S 113</strain>
    </source>
</reference>
<dbReference type="AlphaFoldDB" id="A0A4Q0MI44"/>
<protein>
    <submittedName>
        <fullName evidence="1">Uncharacterized protein</fullName>
    </submittedName>
</protein>
<sequence>MAPLDEQGRLSLTEWAKQPDKCGVVRFWSDALTLHGKLRRRSGPEGNVWFFDFDPATDADDRVGYRLDEHRFSPGEYITLTDDAGSDILKVMSVASLSDLAGAPTSPFPTAEALEAEANIGYDPHVG</sequence>
<organism evidence="1 2">
    <name type="scientific">Hansschlegelia zhihuaiae</name>
    <dbReference type="NCBI Taxonomy" id="405005"/>
    <lineage>
        <taxon>Bacteria</taxon>
        <taxon>Pseudomonadati</taxon>
        <taxon>Pseudomonadota</taxon>
        <taxon>Alphaproteobacteria</taxon>
        <taxon>Hyphomicrobiales</taxon>
        <taxon>Methylopilaceae</taxon>
        <taxon>Hansschlegelia</taxon>
    </lineage>
</organism>
<name>A0A4Q0MI44_9HYPH</name>
<proteinExistence type="predicted"/>
<keyword evidence="2" id="KW-1185">Reference proteome</keyword>
<evidence type="ECO:0000313" key="1">
    <source>
        <dbReference type="EMBL" id="RXF73208.1"/>
    </source>
</evidence>
<comment type="caution">
    <text evidence="1">The sequence shown here is derived from an EMBL/GenBank/DDBJ whole genome shotgun (WGS) entry which is preliminary data.</text>
</comment>
<accession>A0A4Q0MI44</accession>
<dbReference type="RefSeq" id="WP_128777739.1">
    <property type="nucleotide sequence ID" value="NZ_RYFI01000010.1"/>
</dbReference>
<gene>
    <name evidence="1" type="ORF">EK403_12070</name>
</gene>
<dbReference type="Proteomes" id="UP000289708">
    <property type="component" value="Unassembled WGS sequence"/>
</dbReference>
<dbReference type="EMBL" id="RYFI01000010">
    <property type="protein sequence ID" value="RXF73208.1"/>
    <property type="molecule type" value="Genomic_DNA"/>
</dbReference>